<evidence type="ECO:0000256" key="1">
    <source>
        <dbReference type="SAM" id="Phobius"/>
    </source>
</evidence>
<feature type="transmembrane region" description="Helical" evidence="1">
    <location>
        <begin position="62"/>
        <end position="85"/>
    </location>
</feature>
<evidence type="ECO:0000313" key="2">
    <source>
        <dbReference type="EMBL" id="QHO69938.1"/>
    </source>
</evidence>
<proteinExistence type="predicted"/>
<dbReference type="RefSeq" id="WP_161886316.1">
    <property type="nucleotide sequence ID" value="NZ_CP017146.1"/>
</dbReference>
<protein>
    <submittedName>
        <fullName evidence="2">Uncharacterized protein</fullName>
    </submittedName>
</protein>
<accession>A0A7L5AH97</accession>
<evidence type="ECO:0000313" key="3">
    <source>
        <dbReference type="Proteomes" id="UP000464507"/>
    </source>
</evidence>
<feature type="transmembrane region" description="Helical" evidence="1">
    <location>
        <begin position="29"/>
        <end position="50"/>
    </location>
</feature>
<dbReference type="EMBL" id="CP017146">
    <property type="protein sequence ID" value="QHO69938.1"/>
    <property type="molecule type" value="Genomic_DNA"/>
</dbReference>
<keyword evidence="3" id="KW-1185">Reference proteome</keyword>
<sequence length="186" mass="19711">MSDRDLPPAALEITDYRRALESAANSSRVVPVGVTAFAIATAALVAALVFLGQGTALGGESLAAVVAVGIAGTGVLCALFVVLPLQLVTRQRRRQAAEAASRQHAAAEALRLHLASIGYNVPLEVAGDWLQSPEPAATVPLVHDSVIAARWWQPAEHDERVFVEPYLREGENSSTLPVLPPLKPRE</sequence>
<name>A0A7L5AH97_9MICO</name>
<keyword evidence="1" id="KW-1133">Transmembrane helix</keyword>
<keyword evidence="1" id="KW-0812">Transmembrane</keyword>
<dbReference type="Proteomes" id="UP000464507">
    <property type="component" value="Chromosome"/>
</dbReference>
<gene>
    <name evidence="2" type="ORF">BHD05_10050</name>
</gene>
<dbReference type="AlphaFoldDB" id="A0A7L5AH97"/>
<organism evidence="2 3">
    <name type="scientific">Marisediminicola antarctica</name>
    <dbReference type="NCBI Taxonomy" id="674079"/>
    <lineage>
        <taxon>Bacteria</taxon>
        <taxon>Bacillati</taxon>
        <taxon>Actinomycetota</taxon>
        <taxon>Actinomycetes</taxon>
        <taxon>Micrococcales</taxon>
        <taxon>Microbacteriaceae</taxon>
        <taxon>Marisediminicola</taxon>
    </lineage>
</organism>
<reference evidence="2 3" key="1">
    <citation type="submission" date="2016-09" db="EMBL/GenBank/DDBJ databases">
        <title>Complete genome sequence of microbes from the polar regions.</title>
        <authorList>
            <person name="Liao L."/>
            <person name="Chen B."/>
        </authorList>
    </citation>
    <scope>NUCLEOTIDE SEQUENCE [LARGE SCALE GENOMIC DNA]</scope>
    <source>
        <strain evidence="2 3">ZS314</strain>
    </source>
</reference>
<keyword evidence="1" id="KW-0472">Membrane</keyword>
<dbReference type="KEGG" id="mant:BHD05_10050"/>